<gene>
    <name evidence="2" type="ORF">Pan181_26860</name>
</gene>
<organism evidence="2 3">
    <name type="scientific">Aeoliella mucimassa</name>
    <dbReference type="NCBI Taxonomy" id="2527972"/>
    <lineage>
        <taxon>Bacteria</taxon>
        <taxon>Pseudomonadati</taxon>
        <taxon>Planctomycetota</taxon>
        <taxon>Planctomycetia</taxon>
        <taxon>Pirellulales</taxon>
        <taxon>Lacipirellulaceae</taxon>
        <taxon>Aeoliella</taxon>
    </lineage>
</organism>
<evidence type="ECO:0000313" key="2">
    <source>
        <dbReference type="EMBL" id="QDU56477.1"/>
    </source>
</evidence>
<evidence type="ECO:0000313" key="3">
    <source>
        <dbReference type="Proteomes" id="UP000315750"/>
    </source>
</evidence>
<dbReference type="KEGG" id="amuc:Pan181_26860"/>
<dbReference type="AlphaFoldDB" id="A0A518AP30"/>
<accession>A0A518AP30</accession>
<reference evidence="2 3" key="1">
    <citation type="submission" date="2019-02" db="EMBL/GenBank/DDBJ databases">
        <title>Deep-cultivation of Planctomycetes and their phenomic and genomic characterization uncovers novel biology.</title>
        <authorList>
            <person name="Wiegand S."/>
            <person name="Jogler M."/>
            <person name="Boedeker C."/>
            <person name="Pinto D."/>
            <person name="Vollmers J."/>
            <person name="Rivas-Marin E."/>
            <person name="Kohn T."/>
            <person name="Peeters S.H."/>
            <person name="Heuer A."/>
            <person name="Rast P."/>
            <person name="Oberbeckmann S."/>
            <person name="Bunk B."/>
            <person name="Jeske O."/>
            <person name="Meyerdierks A."/>
            <person name="Storesund J.E."/>
            <person name="Kallscheuer N."/>
            <person name="Luecker S."/>
            <person name="Lage O.M."/>
            <person name="Pohl T."/>
            <person name="Merkel B.J."/>
            <person name="Hornburger P."/>
            <person name="Mueller R.-W."/>
            <person name="Bruemmer F."/>
            <person name="Labrenz M."/>
            <person name="Spormann A.M."/>
            <person name="Op den Camp H."/>
            <person name="Overmann J."/>
            <person name="Amann R."/>
            <person name="Jetten M.S.M."/>
            <person name="Mascher T."/>
            <person name="Medema M.H."/>
            <person name="Devos D.P."/>
            <person name="Kaster A.-K."/>
            <person name="Ovreas L."/>
            <person name="Rohde M."/>
            <person name="Galperin M.Y."/>
            <person name="Jogler C."/>
        </authorList>
    </citation>
    <scope>NUCLEOTIDE SEQUENCE [LARGE SCALE GENOMIC DNA]</scope>
    <source>
        <strain evidence="2 3">Pan181</strain>
    </source>
</reference>
<evidence type="ECO:0000256" key="1">
    <source>
        <dbReference type="SAM" id="SignalP"/>
    </source>
</evidence>
<feature type="chain" id="PRO_5021782171" evidence="1">
    <location>
        <begin position="27"/>
        <end position="568"/>
    </location>
</feature>
<keyword evidence="3" id="KW-1185">Reference proteome</keyword>
<dbReference type="Proteomes" id="UP000315750">
    <property type="component" value="Chromosome"/>
</dbReference>
<sequence precursor="true">MLIRLLCVAVIAGSFGFAPNAGVAMAGESTSVLAQLPASTMVALRVAQLDELDQKVVPLAKEFAWPLPPLGQLAASFDGVDSSGEFVLGMMQLDGEQFVPFLLLPVTDYKTFVYAGDGDAGIEVTPLTLAGEELMATSRGNWALVTNPFDDFTHLNPMPAEQSAELQKLVGSELASVIATRTGVVQLKAIALARSESPYQKATRYRQLQRRSIDWTDWQQVESLIRIYSGAINHLCESCEVMVLTADIDDDQSVALRYVTQRAGEVEFPAAEWKRSPLVLGSQRIITSGEGPWGSPWTADFVQLYLDRFEVTSYDFGINYLRPQEFRGYRESVTKVSDQIQGVQAMMIAPTDDYPVMSNSAMLVNTSDAAKLLESVDEAIKDWNRMIELSQRQVDFYLGSEPLKVGERQGRRYTVDLSDAFREANTPDVRKVMDRLYGRNGVWAIDVLPLDESRVLFTDLPDKLRDELIAKLDSEKPTATREATWSVTLNPAALQDWFNDCKRKEFEEGIRGWTPQEFASPTDLVVTATTHDSTLVIETKLPADVVQAMAKLWNSPQRSNQADRGNGR</sequence>
<dbReference type="EMBL" id="CP036278">
    <property type="protein sequence ID" value="QDU56477.1"/>
    <property type="molecule type" value="Genomic_DNA"/>
</dbReference>
<dbReference type="RefSeq" id="WP_145247218.1">
    <property type="nucleotide sequence ID" value="NZ_CP036278.1"/>
</dbReference>
<dbReference type="OrthoDB" id="237592at2"/>
<protein>
    <submittedName>
        <fullName evidence="2">Uncharacterized protein</fullName>
    </submittedName>
</protein>
<proteinExistence type="predicted"/>
<keyword evidence="1" id="KW-0732">Signal</keyword>
<feature type="signal peptide" evidence="1">
    <location>
        <begin position="1"/>
        <end position="26"/>
    </location>
</feature>
<name>A0A518AP30_9BACT</name>